<reference evidence="5 6" key="1">
    <citation type="submission" date="2018-12" db="EMBL/GenBank/DDBJ databases">
        <title>First genome draft of Desulfovibrio legallis sp. nov.</title>
        <authorList>
            <person name="Ben Dhia O."/>
            <person name="Najjari A."/>
            <person name="Ferjani R."/>
            <person name="Fhoula I."/>
            <person name="Fardeau M.-L."/>
            <person name="Boudabbous A."/>
            <person name="Ouzari H.I."/>
        </authorList>
    </citation>
    <scope>NUCLEOTIDE SEQUENCE [LARGE SCALE GENOMIC DNA]</scope>
    <source>
        <strain evidence="5 6">H1T</strain>
    </source>
</reference>
<feature type="region of interest" description="Disordered" evidence="4">
    <location>
        <begin position="102"/>
        <end position="186"/>
    </location>
</feature>
<evidence type="ECO:0000256" key="2">
    <source>
        <dbReference type="HAMAP-Rule" id="MF_00984"/>
    </source>
</evidence>
<evidence type="ECO:0000313" key="5">
    <source>
        <dbReference type="EMBL" id="TBH79908.1"/>
    </source>
</evidence>
<evidence type="ECO:0000313" key="6">
    <source>
        <dbReference type="Proteomes" id="UP000292919"/>
    </source>
</evidence>
<dbReference type="HAMAP" id="MF_00984">
    <property type="entry name" value="SSB"/>
    <property type="match status" value="1"/>
</dbReference>
<dbReference type="InterPro" id="IPR012340">
    <property type="entry name" value="NA-bd_OB-fold"/>
</dbReference>
<dbReference type="InterPro" id="IPR000424">
    <property type="entry name" value="Primosome_PriB/ssb"/>
</dbReference>
<dbReference type="GO" id="GO:0009295">
    <property type="term" value="C:nucleoid"/>
    <property type="evidence" value="ECO:0007669"/>
    <property type="project" value="TreeGrafter"/>
</dbReference>
<dbReference type="PROSITE" id="PS50935">
    <property type="entry name" value="SSB"/>
    <property type="match status" value="1"/>
</dbReference>
<accession>A0A6H3FC91</accession>
<keyword evidence="1 2" id="KW-0238">DNA-binding</keyword>
<dbReference type="GO" id="GO:0003697">
    <property type="term" value="F:single-stranded DNA binding"/>
    <property type="evidence" value="ECO:0007669"/>
    <property type="project" value="UniProtKB-UniRule"/>
</dbReference>
<gene>
    <name evidence="5" type="ORF">EB812_06375</name>
</gene>
<proteinExistence type="inferred from homology"/>
<dbReference type="GO" id="GO:0006260">
    <property type="term" value="P:DNA replication"/>
    <property type="evidence" value="ECO:0007669"/>
    <property type="project" value="InterPro"/>
</dbReference>
<protein>
    <recommendedName>
        <fullName evidence="2 3">Single-stranded DNA-binding protein</fullName>
        <shortName evidence="2">SSB</shortName>
    </recommendedName>
</protein>
<dbReference type="PANTHER" id="PTHR10302">
    <property type="entry name" value="SINGLE-STRANDED DNA-BINDING PROTEIN"/>
    <property type="match status" value="1"/>
</dbReference>
<dbReference type="AlphaFoldDB" id="A0A6H3FC91"/>
<organism evidence="5 6">
    <name type="scientific">Desulfovibrio legallii</name>
    <dbReference type="NCBI Taxonomy" id="571438"/>
    <lineage>
        <taxon>Bacteria</taxon>
        <taxon>Pseudomonadati</taxon>
        <taxon>Thermodesulfobacteriota</taxon>
        <taxon>Desulfovibrionia</taxon>
        <taxon>Desulfovibrionales</taxon>
        <taxon>Desulfovibrionaceae</taxon>
        <taxon>Desulfovibrio</taxon>
    </lineage>
</organism>
<sequence length="186" mass="20548">MLNKVMIIGRLGRDPELRYTQSGSPVASLNVATDESYVDRDGNKVERTEWHRVSVFQRQAENCATYLSKGSLVYVEGSLQTRKWQDQQGQDRYTTEIKAQRVQFLDRKGDGPRGGGQGGYEDDYGAPAQHRGSPRNAQPAGPRGGQEGAPRSNQGGRPQAQPPRQQEEDLGPAFPSEASNMDDVPF</sequence>
<comment type="subunit">
    <text evidence="2">Homotetramer.</text>
</comment>
<dbReference type="Gene3D" id="2.40.50.140">
    <property type="entry name" value="Nucleic acid-binding proteins"/>
    <property type="match status" value="1"/>
</dbReference>
<keyword evidence="6" id="KW-1185">Reference proteome</keyword>
<comment type="caution">
    <text evidence="2">Lacks conserved residue(s) required for the propagation of feature annotation.</text>
</comment>
<dbReference type="RefSeq" id="WP_130957950.1">
    <property type="nucleotide sequence ID" value="NZ_JBHSHA010000008.1"/>
</dbReference>
<comment type="caution">
    <text evidence="5">The sequence shown here is derived from an EMBL/GenBank/DDBJ whole genome shotgun (WGS) entry which is preliminary data.</text>
</comment>
<feature type="compositionally biased region" description="Basic and acidic residues" evidence="4">
    <location>
        <begin position="102"/>
        <end position="111"/>
    </location>
</feature>
<dbReference type="InterPro" id="IPR011344">
    <property type="entry name" value="ssDNA-bd"/>
</dbReference>
<name>A0A6H3FC91_9BACT</name>
<feature type="compositionally biased region" description="Low complexity" evidence="4">
    <location>
        <begin position="154"/>
        <end position="164"/>
    </location>
</feature>
<dbReference type="CDD" id="cd04496">
    <property type="entry name" value="SSB_OBF"/>
    <property type="match status" value="1"/>
</dbReference>
<dbReference type="NCBIfam" id="TIGR00621">
    <property type="entry name" value="ssb"/>
    <property type="match status" value="1"/>
</dbReference>
<evidence type="ECO:0000256" key="1">
    <source>
        <dbReference type="ARBA" id="ARBA00023125"/>
    </source>
</evidence>
<evidence type="ECO:0000256" key="3">
    <source>
        <dbReference type="RuleBase" id="RU000524"/>
    </source>
</evidence>
<dbReference type="Proteomes" id="UP000292919">
    <property type="component" value="Unassembled WGS sequence"/>
</dbReference>
<dbReference type="SUPFAM" id="SSF50249">
    <property type="entry name" value="Nucleic acid-binding proteins"/>
    <property type="match status" value="1"/>
</dbReference>
<evidence type="ECO:0000256" key="4">
    <source>
        <dbReference type="SAM" id="MobiDB-lite"/>
    </source>
</evidence>
<dbReference type="PANTHER" id="PTHR10302:SF27">
    <property type="entry name" value="SINGLE-STRANDED DNA-BINDING PROTEIN"/>
    <property type="match status" value="1"/>
</dbReference>
<dbReference type="EMBL" id="SIXC01000006">
    <property type="protein sequence ID" value="TBH79908.1"/>
    <property type="molecule type" value="Genomic_DNA"/>
</dbReference>
<dbReference type="Pfam" id="PF00436">
    <property type="entry name" value="SSB"/>
    <property type="match status" value="1"/>
</dbReference>